<dbReference type="HOGENOM" id="CLU_029499_5_0_10"/>
<dbReference type="AlphaFoldDB" id="E6K7Q2"/>
<dbReference type="eggNOG" id="COG0079">
    <property type="taxonomic scope" value="Bacteria"/>
</dbReference>
<dbReference type="PANTHER" id="PTHR43584">
    <property type="entry name" value="NUCLEOTIDYL TRANSFERASE"/>
    <property type="match status" value="1"/>
</dbReference>
<dbReference type="InterPro" id="IPR005835">
    <property type="entry name" value="NTP_transferase_dom"/>
</dbReference>
<evidence type="ECO:0000256" key="2">
    <source>
        <dbReference type="ARBA" id="ARBA00022695"/>
    </source>
</evidence>
<feature type="domain" description="Nucleotidyl transferase" evidence="3">
    <location>
        <begin position="3"/>
        <end position="115"/>
    </location>
</feature>
<dbReference type="SUPFAM" id="SSF53448">
    <property type="entry name" value="Nucleotide-diphospho-sugar transferases"/>
    <property type="match status" value="1"/>
</dbReference>
<keyword evidence="5" id="KW-1185">Reference proteome</keyword>
<dbReference type="CDD" id="cd02523">
    <property type="entry name" value="PC_cytidylyltransferase"/>
    <property type="match status" value="1"/>
</dbReference>
<keyword evidence="1" id="KW-0808">Transferase</keyword>
<organism evidence="4 5">
    <name type="scientific">Segatella buccae ATCC 33574</name>
    <dbReference type="NCBI Taxonomy" id="873513"/>
    <lineage>
        <taxon>Bacteria</taxon>
        <taxon>Pseudomonadati</taxon>
        <taxon>Bacteroidota</taxon>
        <taxon>Bacteroidia</taxon>
        <taxon>Bacteroidales</taxon>
        <taxon>Prevotellaceae</taxon>
        <taxon>Segatella</taxon>
    </lineage>
</organism>
<keyword evidence="2" id="KW-0548">Nucleotidyltransferase</keyword>
<reference evidence="4 5" key="1">
    <citation type="submission" date="2010-10" db="EMBL/GenBank/DDBJ databases">
        <authorList>
            <person name="Muzny D."/>
            <person name="Qin X."/>
            <person name="Deng J."/>
            <person name="Jiang H."/>
            <person name="Liu Y."/>
            <person name="Qu J."/>
            <person name="Song X.-Z."/>
            <person name="Zhang L."/>
            <person name="Thornton R."/>
            <person name="Coyle M."/>
            <person name="Francisco L."/>
            <person name="Jackson L."/>
            <person name="Javaid M."/>
            <person name="Korchina V."/>
            <person name="Kovar C."/>
            <person name="Mata R."/>
            <person name="Mathew T."/>
            <person name="Ngo R."/>
            <person name="Nguyen L."/>
            <person name="Nguyen N."/>
            <person name="Okwuonu G."/>
            <person name="Ongeri F."/>
            <person name="Pham C."/>
            <person name="Simmons D."/>
            <person name="Wilczek-Boney K."/>
            <person name="Hale W."/>
            <person name="Jakkamsetti A."/>
            <person name="Pham P."/>
            <person name="Ruth R."/>
            <person name="San Lucas F."/>
            <person name="Warren J."/>
            <person name="Zhang J."/>
            <person name="Zhao Z."/>
            <person name="Zhou C."/>
            <person name="Zhu D."/>
            <person name="Lee S."/>
            <person name="Bess C."/>
            <person name="Blankenburg K."/>
            <person name="Forbes L."/>
            <person name="Fu Q."/>
            <person name="Gubbala S."/>
            <person name="Hirani K."/>
            <person name="Jayaseelan J.C."/>
            <person name="Lara F."/>
            <person name="Munidasa M."/>
            <person name="Palculict T."/>
            <person name="Patil S."/>
            <person name="Pu L.-L."/>
            <person name="Saada N."/>
            <person name="Tang L."/>
            <person name="Weissenberger G."/>
            <person name="Zhu Y."/>
            <person name="Hemphill L."/>
            <person name="Shang Y."/>
            <person name="Youmans B."/>
            <person name="Ayvaz T."/>
            <person name="Ross M."/>
            <person name="Santibanez J."/>
            <person name="Aqrawi P."/>
            <person name="Gross S."/>
            <person name="Joshi V."/>
            <person name="Fowler G."/>
            <person name="Nazareth L."/>
            <person name="Reid J."/>
            <person name="Worley K."/>
            <person name="Petrosino J."/>
            <person name="Highlander S."/>
            <person name="Gibbs R."/>
        </authorList>
    </citation>
    <scope>NUCLEOTIDE SEQUENCE [LARGE SCALE GENOMIC DNA]</scope>
    <source>
        <strain evidence="4 5">ATCC 33574</strain>
    </source>
</reference>
<evidence type="ECO:0000313" key="4">
    <source>
        <dbReference type="EMBL" id="EFU30205.1"/>
    </source>
</evidence>
<proteinExistence type="predicted"/>
<gene>
    <name evidence="4" type="ORF">HMPREF6485_1484</name>
</gene>
<evidence type="ECO:0000313" key="5">
    <source>
        <dbReference type="Proteomes" id="UP000003112"/>
    </source>
</evidence>
<dbReference type="Gene3D" id="3.90.550.10">
    <property type="entry name" value="Spore Coat Polysaccharide Biosynthesis Protein SpsA, Chain A"/>
    <property type="match status" value="1"/>
</dbReference>
<evidence type="ECO:0000256" key="1">
    <source>
        <dbReference type="ARBA" id="ARBA00022679"/>
    </source>
</evidence>
<dbReference type="InterPro" id="IPR050065">
    <property type="entry name" value="GlmU-like"/>
</dbReference>
<evidence type="ECO:0000259" key="3">
    <source>
        <dbReference type="Pfam" id="PF00483"/>
    </source>
</evidence>
<name>E6K7Q2_9BACT</name>
<dbReference type="InterPro" id="IPR029044">
    <property type="entry name" value="Nucleotide-diphossugar_trans"/>
</dbReference>
<dbReference type="eggNOG" id="COG1213">
    <property type="taxonomic scope" value="Bacteria"/>
</dbReference>
<sequence length="341" mass="39994">MQALILAAGMGKRLGEYTKDSTKCMVKINGECLIDRVIKQLLKHDFKRIVLVVGYKGKELIEHIGNQYGERIKYIENPIYNKTNNIYSLWLARDVLSEDDTILLESDIIFEDCIIDMLVENPYPNLALVDKYQTWMDGTMVQINGEHEIVNFIPKDAFNYNEVDEYYKTVNIYKFSKDFSKNSYLPFLDAYCKVMGNNEYYEQVLRVITLLQKSNLHALPLNGQKWYEIDDVQDLDIASNIFSDEEKILQKYHKRYGGYWRFPHLLDFCYLVNPYFPTKRMKDEMCANFDQLLTNYPSGMEVNSLLAGKYFGIKKDMLLLEMGLQNLSKVLWRNILLAILE</sequence>
<dbReference type="Pfam" id="PF00483">
    <property type="entry name" value="NTP_transferase"/>
    <property type="match status" value="1"/>
</dbReference>
<dbReference type="Proteomes" id="UP000003112">
    <property type="component" value="Unassembled WGS sequence"/>
</dbReference>
<accession>E6K7Q2</accession>
<comment type="caution">
    <text evidence="4">The sequence shown here is derived from an EMBL/GenBank/DDBJ whole genome shotgun (WGS) entry which is preliminary data.</text>
</comment>
<dbReference type="EMBL" id="AEPD01000028">
    <property type="protein sequence ID" value="EFU30205.1"/>
    <property type="molecule type" value="Genomic_DNA"/>
</dbReference>
<dbReference type="STRING" id="873513.HMPREF6485_1484"/>
<dbReference type="GO" id="GO:0016779">
    <property type="term" value="F:nucleotidyltransferase activity"/>
    <property type="evidence" value="ECO:0007669"/>
    <property type="project" value="UniProtKB-KW"/>
</dbReference>
<dbReference type="PANTHER" id="PTHR43584:SF5">
    <property type="entry name" value="PROTEIN LICC"/>
    <property type="match status" value="1"/>
</dbReference>
<protein>
    <recommendedName>
        <fullName evidence="3">Nucleotidyl transferase domain-containing protein</fullName>
    </recommendedName>
</protein>